<proteinExistence type="predicted"/>
<dbReference type="Gene3D" id="2.40.70.10">
    <property type="entry name" value="Acid Proteases"/>
    <property type="match status" value="1"/>
</dbReference>
<organism evidence="2 3">
    <name type="scientific">Trichonephila clavata</name>
    <name type="common">Joro spider</name>
    <name type="synonym">Nephila clavata</name>
    <dbReference type="NCBI Taxonomy" id="2740835"/>
    <lineage>
        <taxon>Eukaryota</taxon>
        <taxon>Metazoa</taxon>
        <taxon>Ecdysozoa</taxon>
        <taxon>Arthropoda</taxon>
        <taxon>Chelicerata</taxon>
        <taxon>Arachnida</taxon>
        <taxon>Araneae</taxon>
        <taxon>Araneomorphae</taxon>
        <taxon>Entelegynae</taxon>
        <taxon>Araneoidea</taxon>
        <taxon>Nephilidae</taxon>
        <taxon>Trichonephila</taxon>
    </lineage>
</organism>
<sequence length="526" mass="60320">MAKGVKILERKFSDIEKQLSGFIAFVDTFVEDDKEVLSFKLSQFDRLNAKYESVKEEIFTLSDLEFKNFDGKITTCNEHIEKLEVRLKSLNLKYSKNNNETGSNAVSNVIRPCFRLPELSLPQFNGDIETWFIFKEQFKEIIENCGLNDKQKLQYLQSCLIGIAKHVQTVDDTYDSLFLALEQREKVPLRILADSGSQVSLLRSSTADFLNLRKLKTHMSVSGLGGSNVNIKSKIKGVISNGSGSYKRVVDFHVVPKITNMIPVNSFDISHIVFPSNVHLADPTFNTSNSIDALLSADIFFDILKDGKYKLDNGNLILQNTEFGYIISGNTSRFSSGSLHCGLITKDFETLNDTLKSFWEIEEIVPTKFVSDELKKCDEHFLKTMARDTNGRFCVEMPMKDNDIELGQSMSTAIRRLELLKDVPTENKEFLFNENDELVKTLGLSWRPREDTFMYQMNLQEVPVTISKRTVLSFISKLYDPLGLLQPIIIKAKMMIQKIWQLKIDWDQNLPRQEIENFQRYVAELH</sequence>
<dbReference type="InterPro" id="IPR021109">
    <property type="entry name" value="Peptidase_aspartic_dom_sf"/>
</dbReference>
<dbReference type="InterPro" id="IPR008042">
    <property type="entry name" value="Retrotrans_Pao"/>
</dbReference>
<dbReference type="InterPro" id="IPR005312">
    <property type="entry name" value="DUF1759"/>
</dbReference>
<dbReference type="PANTHER" id="PTHR47331:SF5">
    <property type="entry name" value="RIBONUCLEASE H"/>
    <property type="match status" value="1"/>
</dbReference>
<accession>A0A8X6H321</accession>
<dbReference type="GO" id="GO:0004190">
    <property type="term" value="F:aspartic-type endopeptidase activity"/>
    <property type="evidence" value="ECO:0007669"/>
    <property type="project" value="InterPro"/>
</dbReference>
<gene>
    <name evidence="2" type="primary">AVEN_69300_1</name>
    <name evidence="2" type="ORF">TNCT_382881</name>
</gene>
<dbReference type="InterPro" id="IPR001969">
    <property type="entry name" value="Aspartic_peptidase_AS"/>
</dbReference>
<dbReference type="AlphaFoldDB" id="A0A8X6H321"/>
<dbReference type="Pfam" id="PF05380">
    <property type="entry name" value="Peptidase_A17"/>
    <property type="match status" value="1"/>
</dbReference>
<keyword evidence="3" id="KW-1185">Reference proteome</keyword>
<comment type="caution">
    <text evidence="2">The sequence shown here is derived from an EMBL/GenBank/DDBJ whole genome shotgun (WGS) entry which is preliminary data.</text>
</comment>
<evidence type="ECO:0000256" key="1">
    <source>
        <dbReference type="SAM" id="Coils"/>
    </source>
</evidence>
<evidence type="ECO:0000313" key="2">
    <source>
        <dbReference type="EMBL" id="GFQ78804.1"/>
    </source>
</evidence>
<dbReference type="OrthoDB" id="6513340at2759"/>
<keyword evidence="1" id="KW-0175">Coiled coil</keyword>
<dbReference type="GO" id="GO:0006508">
    <property type="term" value="P:proteolysis"/>
    <property type="evidence" value="ECO:0007669"/>
    <property type="project" value="InterPro"/>
</dbReference>
<dbReference type="PROSITE" id="PS00141">
    <property type="entry name" value="ASP_PROTEASE"/>
    <property type="match status" value="1"/>
</dbReference>
<protein>
    <submittedName>
        <fullName evidence="2">Integrase catalytic domain-containing protein</fullName>
    </submittedName>
</protein>
<dbReference type="Pfam" id="PF03564">
    <property type="entry name" value="DUF1759"/>
    <property type="match status" value="1"/>
</dbReference>
<dbReference type="Proteomes" id="UP000887116">
    <property type="component" value="Unassembled WGS sequence"/>
</dbReference>
<dbReference type="CDD" id="cd00303">
    <property type="entry name" value="retropepsin_like"/>
    <property type="match status" value="1"/>
</dbReference>
<dbReference type="EMBL" id="BMAO01031951">
    <property type="protein sequence ID" value="GFQ78804.1"/>
    <property type="molecule type" value="Genomic_DNA"/>
</dbReference>
<reference evidence="2" key="1">
    <citation type="submission" date="2020-07" db="EMBL/GenBank/DDBJ databases">
        <title>Multicomponent nature underlies the extraordinary mechanical properties of spider dragline silk.</title>
        <authorList>
            <person name="Kono N."/>
            <person name="Nakamura H."/>
            <person name="Mori M."/>
            <person name="Yoshida Y."/>
            <person name="Ohtoshi R."/>
            <person name="Malay A.D."/>
            <person name="Moran D.A.P."/>
            <person name="Tomita M."/>
            <person name="Numata K."/>
            <person name="Arakawa K."/>
        </authorList>
    </citation>
    <scope>NUCLEOTIDE SEQUENCE</scope>
</reference>
<dbReference type="PANTHER" id="PTHR47331">
    <property type="entry name" value="PHD-TYPE DOMAIN-CONTAINING PROTEIN"/>
    <property type="match status" value="1"/>
</dbReference>
<name>A0A8X6H321_TRICU</name>
<feature type="coiled-coil region" evidence="1">
    <location>
        <begin position="73"/>
        <end position="100"/>
    </location>
</feature>
<evidence type="ECO:0000313" key="3">
    <source>
        <dbReference type="Proteomes" id="UP000887116"/>
    </source>
</evidence>